<keyword evidence="7" id="KW-0539">Nucleus</keyword>
<proteinExistence type="predicted"/>
<dbReference type="GO" id="GO:0061608">
    <property type="term" value="F:nuclear import signal receptor activity"/>
    <property type="evidence" value="ECO:0000318"/>
    <property type="project" value="GO_Central"/>
</dbReference>
<keyword evidence="6" id="KW-0653">Protein transport</keyword>
<dbReference type="Gene3D" id="1.25.10.10">
    <property type="entry name" value="Leucine-rich Repeat Variant"/>
    <property type="match status" value="1"/>
</dbReference>
<name>A0A1S4BES4_TOBAC</name>
<evidence type="ECO:0000256" key="7">
    <source>
        <dbReference type="ARBA" id="ARBA00023242"/>
    </source>
</evidence>
<organism evidence="8 9">
    <name type="scientific">Nicotiana tabacum</name>
    <name type="common">Common tobacco</name>
    <dbReference type="NCBI Taxonomy" id="4097"/>
    <lineage>
        <taxon>Eukaryota</taxon>
        <taxon>Viridiplantae</taxon>
        <taxon>Streptophyta</taxon>
        <taxon>Embryophyta</taxon>
        <taxon>Tracheophyta</taxon>
        <taxon>Spermatophyta</taxon>
        <taxon>Magnoliopsida</taxon>
        <taxon>eudicotyledons</taxon>
        <taxon>Gunneridae</taxon>
        <taxon>Pentapetalae</taxon>
        <taxon>asterids</taxon>
        <taxon>lamiids</taxon>
        <taxon>Solanales</taxon>
        <taxon>Solanaceae</taxon>
        <taxon>Nicotianoideae</taxon>
        <taxon>Nicotianeae</taxon>
        <taxon>Nicotiana</taxon>
    </lineage>
</organism>
<dbReference type="InterPro" id="IPR016024">
    <property type="entry name" value="ARM-type_fold"/>
</dbReference>
<dbReference type="AlphaFoldDB" id="A0A1S4BES4"/>
<dbReference type="Pfam" id="PF25780">
    <property type="entry name" value="TPR_IPO5"/>
    <property type="match status" value="1"/>
</dbReference>
<protein>
    <submittedName>
        <fullName evidence="9">Uncharacterized protein LOC107807498 isoform X1</fullName>
    </submittedName>
</protein>
<dbReference type="InterPro" id="IPR040122">
    <property type="entry name" value="Importin_beta"/>
</dbReference>
<dbReference type="SMR" id="A0A1S4BES4"/>
<dbReference type="KEGG" id="nta:107807498"/>
<gene>
    <name evidence="9" type="primary">LOC107807498</name>
</gene>
<dbReference type="InterPro" id="IPR011989">
    <property type="entry name" value="ARM-like"/>
</dbReference>
<keyword evidence="5" id="KW-0677">Repeat</keyword>
<evidence type="ECO:0000256" key="1">
    <source>
        <dbReference type="ARBA" id="ARBA00004123"/>
    </source>
</evidence>
<dbReference type="InterPro" id="IPR041389">
    <property type="entry name" value="Importin_rep_6"/>
</dbReference>
<dbReference type="Pfam" id="PF12755">
    <property type="entry name" value="Vac14_Fab1_bd"/>
    <property type="match status" value="1"/>
</dbReference>
<reference evidence="8" key="1">
    <citation type="journal article" date="2014" name="Nat. Commun.">
        <title>The tobacco genome sequence and its comparison with those of tomato and potato.</title>
        <authorList>
            <person name="Sierro N."/>
            <person name="Battey J.N."/>
            <person name="Ouadi S."/>
            <person name="Bakaher N."/>
            <person name="Bovet L."/>
            <person name="Willig A."/>
            <person name="Goepfert S."/>
            <person name="Peitsch M.C."/>
            <person name="Ivanov N.V."/>
        </authorList>
    </citation>
    <scope>NUCLEOTIDE SEQUENCE [LARGE SCALE GENOMIC DNA]</scope>
</reference>
<evidence type="ECO:0000256" key="2">
    <source>
        <dbReference type="ARBA" id="ARBA00004496"/>
    </source>
</evidence>
<dbReference type="RefSeq" id="XP_016487394.2">
    <property type="nucleotide sequence ID" value="XM_016631908.2"/>
</dbReference>
<keyword evidence="4" id="KW-0963">Cytoplasm</keyword>
<dbReference type="PaxDb" id="4097-A0A1S4BES4"/>
<sequence>MDSELAHEFQMEAILGPELEPFETFILDHMSRAKEKYSEAKSMFTLLKQKDPNSLALKLTDFLGSSHDVDFREVCAELLHKLLTDDDDGDDVLCTWHNLSVSTQSTIKCFLLDHIEQKESEFIIQELRHIILNLAVSLVPDNNWPELMPFLMCCITSGSNKSKVSAFLIYGLIADRITLVCSKYMQPQLLNALNDDTGLDLDVRIAAMMTVICFIQSVSSSNEKEQFQDLLPGMMMTLTDALTHGKEKAVAARDVLDLFIELAQNEPNFFRRQLAVVVGSILEIAEDEKLEEVTRHLAAEFLITLVEARERAPGMMRKLPSFTSKCFATLLKLLLDIKDDPAWHSAETEHEHAGETNNYNFGMTCLNRFSVALGGKTIAPIAIEQLGDYLVAPEWEKRHAALIALAQIAEGSSKVMIKFLEQVVNMIMHSFQDPHPRVRWAAIYSISKLSTVFCTDLQVQHHDQVLPALATTMDDFGNPRVQANAARAVATFSGSLKQETLVPPETLVPHLDGLLSKLVVLLQNDNVQMVKEAALKALSGIANLSKVHFQKYYDFVMPYLKIILVNENGESYRYLRSIALECISFIGTSVGKEKFKDDLKQVMEMLNYSLQEPQVQEFDIACNLLSCFRICYCMGKDFLPYMSILMPPLVECAQLEPDKTVSSDNLHDSVHEVKFRNEIIRLRGSDLLYQKSLACDILGLYAQKLEEDFYPWIPQVASILVPLLKFYTHNEARKCSVKSMYNLLYSAKLAVEKGIAQGGSESYFTKLSDYVILSLLEALHEESTAEICAFMLDELNHCLQISPPLLIEGQLRRIVNEVKHVITESSNRKQKLKERAKSKDFDAEEDELLRGEKEQEDNILFHVGLVLTTLIETFKAGFLPFFDELMSSYLIPMWGKDMTAQERCTPFLIFDHLLEECSEAALKYSDEFLPLLLDASNDESPAVRQCALYGLVLYAECGGSDFKPVVKEAISRINVVIMHFRAREPENESAFDNAVYALGKICQFHWENIDSSAQIIPVWLNCLPIKCDMAAAKYVHDQLCSMVERLDGELIGPNYQYIPKIISIFAEVLCSEIDLVTEETTNRMINVLRHLQQTLPSATLESAWSYLLPRQEMELKSILSLEEGVNF</sequence>
<dbReference type="Pfam" id="PF18808">
    <property type="entry name" value="Importin_rep_4"/>
    <property type="match status" value="1"/>
</dbReference>
<dbReference type="InterPro" id="IPR041653">
    <property type="entry name" value="Importin_rep_4"/>
</dbReference>
<dbReference type="GO" id="GO:0008139">
    <property type="term" value="F:nuclear localization sequence binding"/>
    <property type="evidence" value="ECO:0000318"/>
    <property type="project" value="GO_Central"/>
</dbReference>
<dbReference type="PANTHER" id="PTHR10527">
    <property type="entry name" value="IMPORTIN BETA"/>
    <property type="match status" value="1"/>
</dbReference>
<dbReference type="Pfam" id="PF18829">
    <property type="entry name" value="Importin_rep_6"/>
    <property type="match status" value="1"/>
</dbReference>
<dbReference type="SUPFAM" id="SSF48371">
    <property type="entry name" value="ARM repeat"/>
    <property type="match status" value="2"/>
</dbReference>
<accession>A0A1S4BES4</accession>
<evidence type="ECO:0000256" key="3">
    <source>
        <dbReference type="ARBA" id="ARBA00022448"/>
    </source>
</evidence>
<keyword evidence="8" id="KW-1185">Reference proteome</keyword>
<evidence type="ECO:0000256" key="4">
    <source>
        <dbReference type="ARBA" id="ARBA00022490"/>
    </source>
</evidence>
<dbReference type="InterPro" id="IPR058584">
    <property type="entry name" value="IMB1_TNPO1-like_TPR"/>
</dbReference>
<dbReference type="OrthoDB" id="543373at2759"/>
<dbReference type="GO" id="GO:0005737">
    <property type="term" value="C:cytoplasm"/>
    <property type="evidence" value="ECO:0000318"/>
    <property type="project" value="GO_Central"/>
</dbReference>
<evidence type="ECO:0000256" key="5">
    <source>
        <dbReference type="ARBA" id="ARBA00022737"/>
    </source>
</evidence>
<dbReference type="InterPro" id="IPR057672">
    <property type="entry name" value="TPR_IPO4/5"/>
</dbReference>
<evidence type="ECO:0000313" key="9">
    <source>
        <dbReference type="RefSeq" id="XP_016487394.2"/>
    </source>
</evidence>
<comment type="subcellular location">
    <subcellularLocation>
        <location evidence="2">Cytoplasm</location>
    </subcellularLocation>
    <subcellularLocation>
        <location evidence="1">Nucleus</location>
    </subcellularLocation>
</comment>
<dbReference type="GO" id="GO:0005634">
    <property type="term" value="C:nucleus"/>
    <property type="evidence" value="ECO:0000318"/>
    <property type="project" value="GO_Central"/>
</dbReference>
<dbReference type="GeneID" id="107807498"/>
<dbReference type="STRING" id="4097.A0A1S4BES4"/>
<dbReference type="Pfam" id="PF25574">
    <property type="entry name" value="TPR_IMB1"/>
    <property type="match status" value="1"/>
</dbReference>
<dbReference type="RefSeq" id="XP_016487394.1">
    <property type="nucleotide sequence ID" value="XM_016631908.1"/>
</dbReference>
<dbReference type="Proteomes" id="UP000790787">
    <property type="component" value="Chromosome 9"/>
</dbReference>
<keyword evidence="3" id="KW-0813">Transport</keyword>
<dbReference type="GO" id="GO:0006606">
    <property type="term" value="P:protein import into nucleus"/>
    <property type="evidence" value="ECO:0000318"/>
    <property type="project" value="GO_Central"/>
</dbReference>
<reference evidence="9" key="2">
    <citation type="submission" date="2025-08" db="UniProtKB">
        <authorList>
            <consortium name="RefSeq"/>
        </authorList>
    </citation>
    <scope>IDENTIFICATION</scope>
    <source>
        <tissue evidence="9">Leaf</tissue>
    </source>
</reference>
<evidence type="ECO:0000313" key="8">
    <source>
        <dbReference type="Proteomes" id="UP000790787"/>
    </source>
</evidence>
<evidence type="ECO:0000256" key="6">
    <source>
        <dbReference type="ARBA" id="ARBA00022927"/>
    </source>
</evidence>